<dbReference type="Proteomes" id="UP000004659">
    <property type="component" value="Unassembled WGS sequence"/>
</dbReference>
<accession>A0A0E1X1J8</accession>
<dbReference type="HOGENOM" id="CLU_2841239_0_0_5"/>
<organism evidence="1">
    <name type="scientific">Brucella pinnipedialis M292/94/1</name>
    <dbReference type="NCBI Taxonomy" id="520462"/>
    <lineage>
        <taxon>Bacteria</taxon>
        <taxon>Pseudomonadati</taxon>
        <taxon>Pseudomonadota</taxon>
        <taxon>Alphaproteobacteria</taxon>
        <taxon>Hyphomicrobiales</taxon>
        <taxon>Brucellaceae</taxon>
        <taxon>Brucella/Ochrobactrum group</taxon>
        <taxon>Brucella</taxon>
    </lineage>
</organism>
<dbReference type="AlphaFoldDB" id="A0A0E1X1J8"/>
<gene>
    <name evidence="1" type="ORF">BALG_00154</name>
</gene>
<dbReference type="EMBL" id="EQ999546">
    <property type="protein sequence ID" value="EEZ30036.1"/>
    <property type="molecule type" value="Genomic_DNA"/>
</dbReference>
<reference evidence="1" key="1">
    <citation type="submission" date="2009-01" db="EMBL/GenBank/DDBJ databases">
        <title>The Genome Sequence of Brucella pinnipedialis M292/94/1.</title>
        <authorList>
            <consortium name="The Broad Institute Genome Sequencing Platform"/>
            <person name="Ward D."/>
            <person name="Young S.K."/>
            <person name="Kodira C.D."/>
            <person name="Zeng Q."/>
            <person name="Koehrsen M."/>
            <person name="Alvarado L."/>
            <person name="Berlin A."/>
            <person name="Borenstein D."/>
            <person name="Chen Z."/>
            <person name="Engels R."/>
            <person name="Freedman E."/>
            <person name="Gellesch M."/>
            <person name="Goldberg J."/>
            <person name="Griggs A."/>
            <person name="Gujja S."/>
            <person name="Heiman D."/>
            <person name="Hepburn T."/>
            <person name="Howarth C."/>
            <person name="Jen D."/>
            <person name="Larson L."/>
            <person name="Lewis B."/>
            <person name="Mehta T."/>
            <person name="Park D."/>
            <person name="Pearson M."/>
            <person name="Roberts A."/>
            <person name="Saif S."/>
            <person name="Shea T."/>
            <person name="Shenoy N."/>
            <person name="Sisk P."/>
            <person name="Stolte C."/>
            <person name="Sykes S."/>
            <person name="Walk T."/>
            <person name="White J."/>
            <person name="Yandava C."/>
            <person name="Whatmore A.M."/>
            <person name="Perrett L.L."/>
            <person name="O'Callaghan D."/>
            <person name="Nusbaum C."/>
            <person name="Galagan J."/>
            <person name="Birren B."/>
        </authorList>
    </citation>
    <scope>NUCLEOTIDE SEQUENCE [LARGE SCALE GENOMIC DNA]</scope>
    <source>
        <strain evidence="1">M292/94/1</strain>
    </source>
</reference>
<name>A0A0E1X1J8_9HYPH</name>
<sequence>MDIRAGSPHIGAAPHITLLRLQKVGQIRTGKLPASKFRRVEMAQSQIERNVNSCLATLNPHNPIR</sequence>
<dbReference type="RefSeq" id="WP_004684506.1">
    <property type="nucleotide sequence ID" value="NZ_EQ999546.1"/>
</dbReference>
<dbReference type="GeneID" id="55592881"/>
<evidence type="ECO:0000313" key="1">
    <source>
        <dbReference type="EMBL" id="EEZ30036.1"/>
    </source>
</evidence>
<proteinExistence type="predicted"/>
<protein>
    <submittedName>
        <fullName evidence="1">Uncharacterized protein</fullName>
    </submittedName>
</protein>